<dbReference type="InterPro" id="IPR036259">
    <property type="entry name" value="MFS_trans_sf"/>
</dbReference>
<feature type="transmembrane region" description="Helical" evidence="7">
    <location>
        <begin position="171"/>
        <end position="194"/>
    </location>
</feature>
<feature type="transmembrane region" description="Helical" evidence="7">
    <location>
        <begin position="478"/>
        <end position="499"/>
    </location>
</feature>
<keyword evidence="3 7" id="KW-0812">Transmembrane</keyword>
<name>A0A103XZS1_CYNCS</name>
<proteinExistence type="inferred from homology"/>
<dbReference type="Pfam" id="PF00854">
    <property type="entry name" value="PTR2"/>
    <property type="match status" value="2"/>
</dbReference>
<feature type="transmembrane region" description="Helical" evidence="7">
    <location>
        <begin position="867"/>
        <end position="887"/>
    </location>
</feature>
<dbReference type="OMA" id="NWHFFTM"/>
<reference evidence="8 9" key="1">
    <citation type="journal article" date="2016" name="Sci. Rep.">
        <title>The genome sequence of the outbreeding globe artichoke constructed de novo incorporating a phase-aware low-pass sequencing strategy of F1 progeny.</title>
        <authorList>
            <person name="Scaglione D."/>
            <person name="Reyes-Chin-Wo S."/>
            <person name="Acquadro A."/>
            <person name="Froenicke L."/>
            <person name="Portis E."/>
            <person name="Beitel C."/>
            <person name="Tirone M."/>
            <person name="Mauro R."/>
            <person name="Lo Monaco A."/>
            <person name="Mauromicale G."/>
            <person name="Faccioli P."/>
            <person name="Cattivelli L."/>
            <person name="Rieseberg L."/>
            <person name="Michelmore R."/>
            <person name="Lanteri S."/>
        </authorList>
    </citation>
    <scope>NUCLEOTIDE SEQUENCE [LARGE SCALE GENOMIC DNA]</scope>
    <source>
        <strain evidence="8">2C</strain>
    </source>
</reference>
<feature type="transmembrane region" description="Helical" evidence="7">
    <location>
        <begin position="200"/>
        <end position="220"/>
    </location>
</feature>
<evidence type="ECO:0000313" key="8">
    <source>
        <dbReference type="EMBL" id="KVH99893.1"/>
    </source>
</evidence>
<feature type="transmembrane region" description="Helical" evidence="7">
    <location>
        <begin position="359"/>
        <end position="379"/>
    </location>
</feature>
<gene>
    <name evidence="8" type="ORF">Ccrd_021865</name>
</gene>
<protein>
    <submittedName>
        <fullName evidence="8">Major facilitator superfamily domain, general substrate transporter</fullName>
    </submittedName>
</protein>
<feature type="transmembrane region" description="Helical" evidence="7">
    <location>
        <begin position="598"/>
        <end position="619"/>
    </location>
</feature>
<dbReference type="GO" id="GO:0016020">
    <property type="term" value="C:membrane"/>
    <property type="evidence" value="ECO:0007669"/>
    <property type="project" value="UniProtKB-SubCell"/>
</dbReference>
<feature type="transmembrane region" description="Helical" evidence="7">
    <location>
        <begin position="738"/>
        <end position="759"/>
    </location>
</feature>
<keyword evidence="5 7" id="KW-0472">Membrane</keyword>
<dbReference type="AlphaFoldDB" id="A0A103XZS1"/>
<dbReference type="GO" id="GO:0022857">
    <property type="term" value="F:transmembrane transporter activity"/>
    <property type="evidence" value="ECO:0007669"/>
    <property type="project" value="InterPro"/>
</dbReference>
<evidence type="ECO:0000256" key="5">
    <source>
        <dbReference type="ARBA" id="ARBA00023136"/>
    </source>
</evidence>
<comment type="subcellular location">
    <subcellularLocation>
        <location evidence="1">Membrane</location>
        <topology evidence="1">Multi-pass membrane protein</topology>
    </subcellularLocation>
</comment>
<feature type="transmembrane region" description="Helical" evidence="7">
    <location>
        <begin position="88"/>
        <end position="111"/>
    </location>
</feature>
<feature type="transmembrane region" description="Helical" evidence="7">
    <location>
        <begin position="60"/>
        <end position="81"/>
    </location>
</feature>
<accession>A0A103XZS1</accession>
<organism evidence="8 9">
    <name type="scientific">Cynara cardunculus var. scolymus</name>
    <name type="common">Globe artichoke</name>
    <name type="synonym">Cynara scolymus</name>
    <dbReference type="NCBI Taxonomy" id="59895"/>
    <lineage>
        <taxon>Eukaryota</taxon>
        <taxon>Viridiplantae</taxon>
        <taxon>Streptophyta</taxon>
        <taxon>Embryophyta</taxon>
        <taxon>Tracheophyta</taxon>
        <taxon>Spermatophyta</taxon>
        <taxon>Magnoliopsida</taxon>
        <taxon>eudicotyledons</taxon>
        <taxon>Gunneridae</taxon>
        <taxon>Pentapetalae</taxon>
        <taxon>asterids</taxon>
        <taxon>campanulids</taxon>
        <taxon>Asterales</taxon>
        <taxon>Asteraceae</taxon>
        <taxon>Carduoideae</taxon>
        <taxon>Cardueae</taxon>
        <taxon>Carduinae</taxon>
        <taxon>Cynara</taxon>
    </lineage>
</organism>
<evidence type="ECO:0000256" key="6">
    <source>
        <dbReference type="ARBA" id="ARBA00044504"/>
    </source>
</evidence>
<sequence length="966" mass="104681">MAATMDVEPEPSGAPTKGGWVTFPFLIATMAALTLAAGGWKNNIVVYLINEFNVRSIDAIQITNIVNGCTTLFTILGAIFADSFFGSFLVVSVSSLISLAGIILLTLTATLDPLYPAPCETGSSLCVGPSKMQLAILYTSLALSSVGLAGTRFTLGTMGADQFDKPKHQGIFFNWHFFTMYAVTLVSVIGIIYIEDNVSWGLAYGLCVMANVIGLAIFLLGKRYYRMLKPHVSPFTELTCVVIAAFQKRKVVLSLKSEDYRQEKHTGGTKPVGITPTTSFKFLNHAALLTQGDPTSNGSIKKPWNLCTVQQVEDLKTLIRISPLWSTGIFLCTPIAIQMNLIVLQALAMDRHLGPTYQIPAGTMQVFAMLSTSVSLALIDRFLLPTFQKLTRTTPTPLQRIGMGHTLTISSMAISALVESRRLATARTHKLHSNSIVPMSAFWMVPQLVVVGVADGLQLPGQVALYYQEFPKSLKSTAAAMVAMFMGIAFYMGTVVVDFLRKTTGWLPDGINDGRMDNVYWVLSVIGLINFGYYLEHMAATMDVEPQPSGAPTTKGGWITFPFLIATMAALTLAAGGWTNNIIVYLINEFNVKSIDAAQIANIVNGCTTLFPILGAIFADSFLGSFSVISVSSLISLAGILLLTLTATLDPLYPAPCETGSSLCVGPSKSQLAILYTSLALSSVGLAGTRFTLATMGADQFDKPKHQGVFFNWHFFTMYAGTLVSVVGIVYVEDNVSWGLGYGLCVVANVIGLAIFVLGKRYYRLLKPQVSPFTELACVVIAAFLKRKVALSQKSEDYRQKTHVGGTKPNPWNLCTVQQVEDLKILIRISPLWSTGILLCTPIAIQMSLIVLQALAMDRHLGPTFQIPAGTMMVFVMLSTSISLALIDRFLLPTFQKLTRTTPTPLQRIGIGHALTISSMAISALVESKRLATAQTHKLNGNSIVPMSAFWMVPQLVVVDSSPDDC</sequence>
<feature type="transmembrane region" description="Helical" evidence="7">
    <location>
        <begin position="438"/>
        <end position="457"/>
    </location>
</feature>
<feature type="transmembrane region" description="Helical" evidence="7">
    <location>
        <begin position="631"/>
        <end position="653"/>
    </location>
</feature>
<dbReference type="Gramene" id="KVH99893">
    <property type="protein sequence ID" value="KVH99893"/>
    <property type="gene ID" value="Ccrd_021865"/>
</dbReference>
<dbReference type="Gene3D" id="1.20.1250.20">
    <property type="entry name" value="MFS general substrate transporter like domains"/>
    <property type="match status" value="2"/>
</dbReference>
<feature type="transmembrane region" description="Helical" evidence="7">
    <location>
        <begin position="131"/>
        <end position="150"/>
    </location>
</feature>
<comment type="similarity">
    <text evidence="6">Belongs to the major facilitator superfamily. Phosphate:H(+) symporter (TC 2.A.1.9) family.</text>
</comment>
<feature type="transmembrane region" description="Helical" evidence="7">
    <location>
        <begin position="673"/>
        <end position="693"/>
    </location>
</feature>
<evidence type="ECO:0000256" key="2">
    <source>
        <dbReference type="ARBA" id="ARBA00005982"/>
    </source>
</evidence>
<feature type="transmembrane region" description="Helical" evidence="7">
    <location>
        <begin position="556"/>
        <end position="578"/>
    </location>
</feature>
<keyword evidence="4 7" id="KW-1133">Transmembrane helix</keyword>
<evidence type="ECO:0000256" key="4">
    <source>
        <dbReference type="ARBA" id="ARBA00022989"/>
    </source>
</evidence>
<dbReference type="PANTHER" id="PTHR11654">
    <property type="entry name" value="OLIGOPEPTIDE TRANSPORTER-RELATED"/>
    <property type="match status" value="1"/>
</dbReference>
<feature type="transmembrane region" description="Helical" evidence="7">
    <location>
        <begin position="324"/>
        <end position="347"/>
    </location>
</feature>
<evidence type="ECO:0000313" key="9">
    <source>
        <dbReference type="Proteomes" id="UP000243975"/>
    </source>
</evidence>
<evidence type="ECO:0000256" key="1">
    <source>
        <dbReference type="ARBA" id="ARBA00004141"/>
    </source>
</evidence>
<feature type="transmembrane region" description="Helical" evidence="7">
    <location>
        <begin position="519"/>
        <end position="535"/>
    </location>
</feature>
<feature type="transmembrane region" description="Helical" evidence="7">
    <location>
        <begin position="20"/>
        <end position="40"/>
    </location>
</feature>
<dbReference type="SUPFAM" id="SSF103473">
    <property type="entry name" value="MFS general substrate transporter"/>
    <property type="match status" value="2"/>
</dbReference>
<evidence type="ECO:0000256" key="3">
    <source>
        <dbReference type="ARBA" id="ARBA00022692"/>
    </source>
</evidence>
<feature type="transmembrane region" description="Helical" evidence="7">
    <location>
        <begin position="713"/>
        <end position="732"/>
    </location>
</feature>
<dbReference type="Proteomes" id="UP000243975">
    <property type="component" value="Unassembled WGS sequence"/>
</dbReference>
<evidence type="ECO:0000256" key="7">
    <source>
        <dbReference type="SAM" id="Phobius"/>
    </source>
</evidence>
<dbReference type="EMBL" id="LEKV01003407">
    <property type="protein sequence ID" value="KVH99893.1"/>
    <property type="molecule type" value="Genomic_DNA"/>
</dbReference>
<feature type="transmembrane region" description="Helical" evidence="7">
    <location>
        <begin position="832"/>
        <end position="855"/>
    </location>
</feature>
<keyword evidence="9" id="KW-1185">Reference proteome</keyword>
<comment type="similarity">
    <text evidence="2">Belongs to the major facilitator superfamily. Proton-dependent oligopeptide transporter (POT/PTR) (TC 2.A.17) family.</text>
</comment>
<comment type="caution">
    <text evidence="8">The sequence shown here is derived from an EMBL/GenBank/DDBJ whole genome shotgun (WGS) entry which is preliminary data.</text>
</comment>
<dbReference type="InterPro" id="IPR000109">
    <property type="entry name" value="POT_fam"/>
</dbReference>